<dbReference type="EMBL" id="JBIASD010000004">
    <property type="protein sequence ID" value="MFF3665702.1"/>
    <property type="molecule type" value="Genomic_DNA"/>
</dbReference>
<evidence type="ECO:0008006" key="3">
    <source>
        <dbReference type="Google" id="ProtNLM"/>
    </source>
</evidence>
<keyword evidence="2" id="KW-1185">Reference proteome</keyword>
<protein>
    <recommendedName>
        <fullName evidence="3">Growth inhibitor PemK</fullName>
    </recommendedName>
</protein>
<dbReference type="Proteomes" id="UP001602013">
    <property type="component" value="Unassembled WGS sequence"/>
</dbReference>
<sequence length="113" mass="12377">MTQPSNITYGGVYLYSPKGINRERAVLVVAARGILAHPGRRWIPALEVKPHDDGDLLTVAIDVPGVGRRYVNAGNIQRILRDWLVTDSDAHLGTVAVDDMEAVRDMLAAVFDL</sequence>
<accession>A0ABW6SNE8</accession>
<reference evidence="1 2" key="1">
    <citation type="submission" date="2024-10" db="EMBL/GenBank/DDBJ databases">
        <title>The Natural Products Discovery Center: Release of the First 8490 Sequenced Strains for Exploring Actinobacteria Biosynthetic Diversity.</title>
        <authorList>
            <person name="Kalkreuter E."/>
            <person name="Kautsar S.A."/>
            <person name="Yang D."/>
            <person name="Bader C.D."/>
            <person name="Teijaro C.N."/>
            <person name="Fluegel L."/>
            <person name="Davis C.M."/>
            <person name="Simpson J.R."/>
            <person name="Lauterbach L."/>
            <person name="Steele A.D."/>
            <person name="Gui C."/>
            <person name="Meng S."/>
            <person name="Li G."/>
            <person name="Viehrig K."/>
            <person name="Ye F."/>
            <person name="Su P."/>
            <person name="Kiefer A.F."/>
            <person name="Nichols A."/>
            <person name="Cepeda A.J."/>
            <person name="Yan W."/>
            <person name="Fan B."/>
            <person name="Jiang Y."/>
            <person name="Adhikari A."/>
            <person name="Zheng C.-J."/>
            <person name="Schuster L."/>
            <person name="Cowan T.M."/>
            <person name="Smanski M.J."/>
            <person name="Chevrette M.G."/>
            <person name="De Carvalho L.P.S."/>
            <person name="Shen B."/>
        </authorList>
    </citation>
    <scope>NUCLEOTIDE SEQUENCE [LARGE SCALE GENOMIC DNA]</scope>
    <source>
        <strain evidence="1 2">NPDC002173</strain>
    </source>
</reference>
<evidence type="ECO:0000313" key="1">
    <source>
        <dbReference type="EMBL" id="MFF3665702.1"/>
    </source>
</evidence>
<comment type="caution">
    <text evidence="1">The sequence shown here is derived from an EMBL/GenBank/DDBJ whole genome shotgun (WGS) entry which is preliminary data.</text>
</comment>
<proteinExistence type="predicted"/>
<gene>
    <name evidence="1" type="ORF">ACFYXI_08905</name>
</gene>
<dbReference type="RefSeq" id="WP_387409799.1">
    <property type="nucleotide sequence ID" value="NZ_JBIASD010000004.1"/>
</dbReference>
<organism evidence="1 2">
    <name type="scientific">Microtetraspora malaysiensis</name>
    <dbReference type="NCBI Taxonomy" id="161358"/>
    <lineage>
        <taxon>Bacteria</taxon>
        <taxon>Bacillati</taxon>
        <taxon>Actinomycetota</taxon>
        <taxon>Actinomycetes</taxon>
        <taxon>Streptosporangiales</taxon>
        <taxon>Streptosporangiaceae</taxon>
        <taxon>Microtetraspora</taxon>
    </lineage>
</organism>
<name>A0ABW6SNE8_9ACTN</name>
<evidence type="ECO:0000313" key="2">
    <source>
        <dbReference type="Proteomes" id="UP001602013"/>
    </source>
</evidence>